<evidence type="ECO:0000313" key="1">
    <source>
        <dbReference type="EMBL" id="MBB6398304.1"/>
    </source>
</evidence>
<dbReference type="RefSeq" id="WP_185029129.1">
    <property type="nucleotide sequence ID" value="NZ_JACHMQ010000001.1"/>
</dbReference>
<protein>
    <submittedName>
        <fullName evidence="1">Uncharacterized protein</fullName>
    </submittedName>
</protein>
<proteinExistence type="predicted"/>
<sequence length="142" mass="16077">MTTGHSIAPDASKRDGPRPTHFHCYRWSAGGQEWERLGKTDTLDVASPDRPPVRTIDWLIKSARLIAAVHAEPRDARDWLISEWDRARDKALNPVPEWADSEERAKRALRAIETACWPTYSQWLTGGVIVLWSVVGTADHCH</sequence>
<evidence type="ECO:0000313" key="2">
    <source>
        <dbReference type="Proteomes" id="UP000546324"/>
    </source>
</evidence>
<organism evidence="1 2">
    <name type="scientific">Actinomadura coerulea</name>
    <dbReference type="NCBI Taxonomy" id="46159"/>
    <lineage>
        <taxon>Bacteria</taxon>
        <taxon>Bacillati</taxon>
        <taxon>Actinomycetota</taxon>
        <taxon>Actinomycetes</taxon>
        <taxon>Streptosporangiales</taxon>
        <taxon>Thermomonosporaceae</taxon>
        <taxon>Actinomadura</taxon>
    </lineage>
</organism>
<reference evidence="1 2" key="1">
    <citation type="submission" date="2020-08" db="EMBL/GenBank/DDBJ databases">
        <title>Sequencing the genomes of 1000 actinobacteria strains.</title>
        <authorList>
            <person name="Klenk H.-P."/>
        </authorList>
    </citation>
    <scope>NUCLEOTIDE SEQUENCE [LARGE SCALE GENOMIC DNA]</scope>
    <source>
        <strain evidence="1 2">DSM 43675</strain>
    </source>
</reference>
<dbReference type="EMBL" id="JACHMQ010000001">
    <property type="protein sequence ID" value="MBB6398304.1"/>
    <property type="molecule type" value="Genomic_DNA"/>
</dbReference>
<dbReference type="Proteomes" id="UP000546324">
    <property type="component" value="Unassembled WGS sequence"/>
</dbReference>
<dbReference type="AlphaFoldDB" id="A0A7X0G2N3"/>
<accession>A0A7X0G2N3</accession>
<comment type="caution">
    <text evidence="1">The sequence shown here is derived from an EMBL/GenBank/DDBJ whole genome shotgun (WGS) entry which is preliminary data.</text>
</comment>
<gene>
    <name evidence="1" type="ORF">BKA00_005218</name>
</gene>
<keyword evidence="2" id="KW-1185">Reference proteome</keyword>
<name>A0A7X0G2N3_9ACTN</name>